<sequence length="218" mass="24760">MSYQYNIVHMFYDKQTQRKIRLLTLLIALLILIPIVLDFYKGFMLGFNSSFIGLENGLEESSLQICTIKSQSMQLIEYGTIPGLMLSADGILYIPDAMIPLGLKISAVFFALLSLAALIAMVVMLVKLIRSVAADGLMNRKNIKRLRLLSYFMIVFYLISYIDMLISTSYYRSHLDLGNNTLCYPELSASVTIAFILLLLTEILKIAYKQREELDLTI</sequence>
<dbReference type="AlphaFoldDB" id="W0EVL1"/>
<evidence type="ECO:0000313" key="2">
    <source>
        <dbReference type="EMBL" id="AHF13593.1"/>
    </source>
</evidence>
<dbReference type="Pfam" id="PF11188">
    <property type="entry name" value="DUF2975"/>
    <property type="match status" value="1"/>
</dbReference>
<feature type="transmembrane region" description="Helical" evidence="1">
    <location>
        <begin position="105"/>
        <end position="128"/>
    </location>
</feature>
<keyword evidence="3" id="KW-1185">Reference proteome</keyword>
<name>W0EVL1_9BACT</name>
<feature type="transmembrane region" description="Helical" evidence="1">
    <location>
        <begin position="187"/>
        <end position="208"/>
    </location>
</feature>
<evidence type="ECO:0008006" key="4">
    <source>
        <dbReference type="Google" id="ProtNLM"/>
    </source>
</evidence>
<keyword evidence="1" id="KW-0472">Membrane</keyword>
<dbReference type="STRING" id="880074.BARVI_02200"/>
<protein>
    <recommendedName>
        <fullName evidence="4">DUF2975 domain-containing protein</fullName>
    </recommendedName>
</protein>
<gene>
    <name evidence="2" type="ORF">BARVI_02200</name>
</gene>
<dbReference type="KEGG" id="bvs:BARVI_02200"/>
<evidence type="ECO:0000313" key="3">
    <source>
        <dbReference type="Proteomes" id="UP000018901"/>
    </source>
</evidence>
<keyword evidence="1" id="KW-1133">Transmembrane helix</keyword>
<organism evidence="2 3">
    <name type="scientific">Barnesiella viscericola DSM 18177</name>
    <dbReference type="NCBI Taxonomy" id="880074"/>
    <lineage>
        <taxon>Bacteria</taxon>
        <taxon>Pseudomonadati</taxon>
        <taxon>Bacteroidota</taxon>
        <taxon>Bacteroidia</taxon>
        <taxon>Bacteroidales</taxon>
        <taxon>Barnesiellaceae</taxon>
        <taxon>Barnesiella</taxon>
    </lineage>
</organism>
<accession>W0EVL1</accession>
<feature type="transmembrane region" description="Helical" evidence="1">
    <location>
        <begin position="20"/>
        <end position="40"/>
    </location>
</feature>
<feature type="transmembrane region" description="Helical" evidence="1">
    <location>
        <begin position="148"/>
        <end position="167"/>
    </location>
</feature>
<reference evidence="2 3" key="1">
    <citation type="submission" date="2013-12" db="EMBL/GenBank/DDBJ databases">
        <authorList>
            <consortium name="DOE Joint Genome Institute"/>
            <person name="Eisen J."/>
            <person name="Huntemann M."/>
            <person name="Han J."/>
            <person name="Chen A."/>
            <person name="Kyrpides N."/>
            <person name="Mavromatis K."/>
            <person name="Markowitz V."/>
            <person name="Palaniappan K."/>
            <person name="Ivanova N."/>
            <person name="Schaumberg A."/>
            <person name="Pati A."/>
            <person name="Liolios K."/>
            <person name="Nordberg H.P."/>
            <person name="Cantor M.N."/>
            <person name="Hua S.X."/>
            <person name="Woyke T."/>
        </authorList>
    </citation>
    <scope>NUCLEOTIDE SEQUENCE [LARGE SCALE GENOMIC DNA]</scope>
    <source>
        <strain evidence="3">DSM 18177</strain>
    </source>
</reference>
<keyword evidence="1" id="KW-0812">Transmembrane</keyword>
<proteinExistence type="predicted"/>
<dbReference type="EMBL" id="CP007034">
    <property type="protein sequence ID" value="AHF13593.1"/>
    <property type="molecule type" value="Genomic_DNA"/>
</dbReference>
<dbReference type="HOGENOM" id="CLU_1264863_0_0_10"/>
<dbReference type="Proteomes" id="UP000018901">
    <property type="component" value="Chromosome"/>
</dbReference>
<evidence type="ECO:0000256" key="1">
    <source>
        <dbReference type="SAM" id="Phobius"/>
    </source>
</evidence>
<dbReference type="InterPro" id="IPR021354">
    <property type="entry name" value="DUF2975"/>
</dbReference>